<feature type="domain" description="Fibrinogen C-terminal" evidence="2">
    <location>
        <begin position="297"/>
        <end position="435"/>
    </location>
</feature>
<proteinExistence type="predicted"/>
<name>A0A9Q1BUT1_HOLLE</name>
<reference evidence="3" key="1">
    <citation type="submission" date="2021-10" db="EMBL/GenBank/DDBJ databases">
        <title>Tropical sea cucumber genome reveals ecological adaptation and Cuvierian tubules defense mechanism.</title>
        <authorList>
            <person name="Chen T."/>
        </authorList>
    </citation>
    <scope>NUCLEOTIDE SEQUENCE</scope>
    <source>
        <strain evidence="3">Nanhai2018</strain>
        <tissue evidence="3">Muscle</tissue>
    </source>
</reference>
<feature type="compositionally biased region" description="Low complexity" evidence="1">
    <location>
        <begin position="103"/>
        <end position="115"/>
    </location>
</feature>
<dbReference type="InterPro" id="IPR036084">
    <property type="entry name" value="Ser_inhib-like_sf"/>
</dbReference>
<evidence type="ECO:0000256" key="1">
    <source>
        <dbReference type="SAM" id="MobiDB-lite"/>
    </source>
</evidence>
<feature type="region of interest" description="Disordered" evidence="1">
    <location>
        <begin position="93"/>
        <end position="118"/>
    </location>
</feature>
<dbReference type="SUPFAM" id="SSF56496">
    <property type="entry name" value="Fibrinogen C-terminal domain-like"/>
    <property type="match status" value="2"/>
</dbReference>
<dbReference type="Pfam" id="PF00147">
    <property type="entry name" value="Fibrinogen_C"/>
    <property type="match status" value="1"/>
</dbReference>
<dbReference type="PROSITE" id="PS51406">
    <property type="entry name" value="FIBRINOGEN_C_2"/>
    <property type="match status" value="1"/>
</dbReference>
<protein>
    <submittedName>
        <fullName evidence="3">Ficolin-2</fullName>
    </submittedName>
</protein>
<dbReference type="Gene3D" id="2.10.25.10">
    <property type="entry name" value="Laminin"/>
    <property type="match status" value="1"/>
</dbReference>
<sequence length="513" mass="57422">MKTSTRVVEDVTKLFEVSGASTPERTTIVLKTDTSLEGIGTTATQHSNETMQPHEGTSLASTGSQFNNQQTTASKNANITQSTHVTEQVQFSTGIDGLRTTEETSTSQSHQTTESNMITTHELTSNKFLITETKVYSEQAFTSGKFQSQGITTTMEPTSTIIEMRTTKHTTYPLSTKDHPTTEAENTTSKTTSSEQNFTTKTTHSSKLNPVTTDSLSVRPNPTSTFMYTTKQETSTEEIKSTEISSTTRQDIKTTELPFNTITTPARSGNFTTAHPSTPPFCPTNMVYMNCVCQSTCENPNGMNSCVIDCTGGEACICPDGFYLMGGNCVPPEECGCYYADGGVIIQVFQRREDGSVDFFLYWADYKEGFGDPRHETWLGLEKLFYLTNQRTYELKISLISDNTSHEITHSSFRISDENDNYRLTELGFYTSTLGMYYEYLRQEIWLGLEKLHYLTYQGIYRFEISLVNDTIHYEMNYSRLAINNKGTHTLKELGTYSDNIGCLCISKHSAQT</sequence>
<dbReference type="Gene3D" id="3.90.215.10">
    <property type="entry name" value="Gamma Fibrinogen, chain A, domain 1"/>
    <property type="match status" value="2"/>
</dbReference>
<dbReference type="InterPro" id="IPR002919">
    <property type="entry name" value="TIL_dom"/>
</dbReference>
<dbReference type="Proteomes" id="UP001152320">
    <property type="component" value="Chromosome 11"/>
</dbReference>
<evidence type="ECO:0000259" key="2">
    <source>
        <dbReference type="PROSITE" id="PS51406"/>
    </source>
</evidence>
<dbReference type="EMBL" id="JAIZAY010000011">
    <property type="protein sequence ID" value="KAJ8033157.1"/>
    <property type="molecule type" value="Genomic_DNA"/>
</dbReference>
<dbReference type="GO" id="GO:0005615">
    <property type="term" value="C:extracellular space"/>
    <property type="evidence" value="ECO:0007669"/>
    <property type="project" value="TreeGrafter"/>
</dbReference>
<dbReference type="InterPro" id="IPR036056">
    <property type="entry name" value="Fibrinogen-like_C"/>
</dbReference>
<dbReference type="AlphaFoldDB" id="A0A9Q1BUT1"/>
<dbReference type="InterPro" id="IPR002181">
    <property type="entry name" value="Fibrinogen_a/b/g_C_dom"/>
</dbReference>
<dbReference type="Pfam" id="PF01826">
    <property type="entry name" value="TIL"/>
    <property type="match status" value="1"/>
</dbReference>
<comment type="caution">
    <text evidence="3">The sequence shown here is derived from an EMBL/GenBank/DDBJ whole genome shotgun (WGS) entry which is preliminary data.</text>
</comment>
<dbReference type="InterPro" id="IPR014716">
    <property type="entry name" value="Fibrinogen_a/b/g_C_1"/>
</dbReference>
<feature type="region of interest" description="Disordered" evidence="1">
    <location>
        <begin position="172"/>
        <end position="250"/>
    </location>
</feature>
<dbReference type="CDD" id="cd19941">
    <property type="entry name" value="TIL"/>
    <property type="match status" value="1"/>
</dbReference>
<feature type="region of interest" description="Disordered" evidence="1">
    <location>
        <begin position="43"/>
        <end position="65"/>
    </location>
</feature>
<dbReference type="InterPro" id="IPR050373">
    <property type="entry name" value="Fibrinogen_C-term_domain"/>
</dbReference>
<keyword evidence="4" id="KW-1185">Reference proteome</keyword>
<gene>
    <name evidence="3" type="ORF">HOLleu_23308</name>
</gene>
<dbReference type="PANTHER" id="PTHR19143">
    <property type="entry name" value="FIBRINOGEN/TENASCIN/ANGIOPOEITIN"/>
    <property type="match status" value="1"/>
</dbReference>
<dbReference type="OrthoDB" id="7735550at2759"/>
<organism evidence="3 4">
    <name type="scientific">Holothuria leucospilota</name>
    <name type="common">Black long sea cucumber</name>
    <name type="synonym">Mertensiothuria leucospilota</name>
    <dbReference type="NCBI Taxonomy" id="206669"/>
    <lineage>
        <taxon>Eukaryota</taxon>
        <taxon>Metazoa</taxon>
        <taxon>Echinodermata</taxon>
        <taxon>Eleutherozoa</taxon>
        <taxon>Echinozoa</taxon>
        <taxon>Holothuroidea</taxon>
        <taxon>Aspidochirotacea</taxon>
        <taxon>Aspidochirotida</taxon>
        <taxon>Holothuriidae</taxon>
        <taxon>Holothuria</taxon>
    </lineage>
</organism>
<feature type="compositionally biased region" description="Low complexity" evidence="1">
    <location>
        <begin position="183"/>
        <end position="195"/>
    </location>
</feature>
<accession>A0A9Q1BUT1</accession>
<dbReference type="SUPFAM" id="SSF57567">
    <property type="entry name" value="Serine protease inhibitors"/>
    <property type="match status" value="1"/>
</dbReference>
<feature type="compositionally biased region" description="Polar residues" evidence="1">
    <location>
        <begin position="196"/>
        <end position="228"/>
    </location>
</feature>
<dbReference type="SMART" id="SM00186">
    <property type="entry name" value="FBG"/>
    <property type="match status" value="1"/>
</dbReference>
<evidence type="ECO:0000313" key="3">
    <source>
        <dbReference type="EMBL" id="KAJ8033157.1"/>
    </source>
</evidence>
<evidence type="ECO:0000313" key="4">
    <source>
        <dbReference type="Proteomes" id="UP001152320"/>
    </source>
</evidence>
<dbReference type="PANTHER" id="PTHR19143:SF458">
    <property type="entry name" value="FIBRINOGEN C-TERMINAL DOMAIN-CONTAINING PROTEIN-RELATED"/>
    <property type="match status" value="1"/>
</dbReference>